<dbReference type="GO" id="GO:0003700">
    <property type="term" value="F:DNA-binding transcription factor activity"/>
    <property type="evidence" value="ECO:0007669"/>
    <property type="project" value="InterPro"/>
</dbReference>
<feature type="region of interest" description="Disordered" evidence="1">
    <location>
        <begin position="116"/>
        <end position="142"/>
    </location>
</feature>
<dbReference type="AlphaFoldDB" id="A0A6F9DJM9"/>
<dbReference type="InterPro" id="IPR029309">
    <property type="entry name" value="CaRF"/>
</dbReference>
<organism evidence="2">
    <name type="scientific">Phallusia mammillata</name>
    <dbReference type="NCBI Taxonomy" id="59560"/>
    <lineage>
        <taxon>Eukaryota</taxon>
        <taxon>Metazoa</taxon>
        <taxon>Chordata</taxon>
        <taxon>Tunicata</taxon>
        <taxon>Ascidiacea</taxon>
        <taxon>Phlebobranchia</taxon>
        <taxon>Ascidiidae</taxon>
        <taxon>Phallusia</taxon>
    </lineage>
</organism>
<dbReference type="EMBL" id="LR787326">
    <property type="protein sequence ID" value="CAB3263188.1"/>
    <property type="molecule type" value="mRNA"/>
</dbReference>
<accession>A0A6F9DJM9</accession>
<protein>
    <submittedName>
        <fullName evidence="2">Uncharacterized protein LOC104265996</fullName>
    </submittedName>
</protein>
<dbReference type="PANTHER" id="PTHR47456">
    <property type="entry name" value="PHD-TYPE DOMAIN-CONTAINING PROTEIN"/>
    <property type="match status" value="1"/>
</dbReference>
<gene>
    <name evidence="2" type="primary">LOC104265996-006</name>
</gene>
<evidence type="ECO:0000313" key="2">
    <source>
        <dbReference type="EMBL" id="CAB3263188.1"/>
    </source>
</evidence>
<sequence length="348" mass="40046">MTSGNETPEIVEIVNDEYMLGSGNSDTEITIEYIPTKHDDSIPYFAGQDLIQWYSTIEEAKHAIELYQISTHTKFIKLNNHKYGEDLTKSRIRWDSVTRVPYIMLRSLNLECQHAKDRNKESNEMRRKRSVGPYQVNGEQKERKRYHCNKGSKKGNCKATINIIEVLRFPQYRTDDLAKPSRTTTSRLIRKSLQKGDHAVYKEFMVRVMFPPLEAHSGHNFGEVTEAQKYILQISELASDIKKVSTVVTSTDLLREVCGNLARIMERLNTECDTTGCTELAEFVKKYPVNQSSGSSSAKRVKKQIEILSESDENLNMQMKDTLYMLQDRKATIVVTTDQEVENQQLQT</sequence>
<feature type="compositionally biased region" description="Basic and acidic residues" evidence="1">
    <location>
        <begin position="116"/>
        <end position="125"/>
    </location>
</feature>
<dbReference type="Pfam" id="PF15299">
    <property type="entry name" value="ALS2CR8"/>
    <property type="match status" value="1"/>
</dbReference>
<name>A0A6F9DJM9_9ASCI</name>
<proteinExistence type="evidence at transcript level"/>
<reference evidence="2" key="1">
    <citation type="submission" date="2020-04" db="EMBL/GenBank/DDBJ databases">
        <authorList>
            <person name="Neveu A P."/>
        </authorList>
    </citation>
    <scope>NUCLEOTIDE SEQUENCE</scope>
    <source>
        <tissue evidence="2">Whole embryo</tissue>
    </source>
</reference>
<evidence type="ECO:0000256" key="1">
    <source>
        <dbReference type="SAM" id="MobiDB-lite"/>
    </source>
</evidence>